<dbReference type="STRING" id="555778.Hneap_1221"/>
<dbReference type="OrthoDB" id="9802771at2"/>
<dbReference type="EMBL" id="CP001801">
    <property type="protein sequence ID" value="ACX96057.1"/>
    <property type="molecule type" value="Genomic_DNA"/>
</dbReference>
<dbReference type="Pfam" id="PF07992">
    <property type="entry name" value="Pyr_redox_2"/>
    <property type="match status" value="1"/>
</dbReference>
<sequence>MNATDKKPHVVILGGNFAGLGSAQKIRQYAGDAIQITVIDRKDYLLFVPNIPADVFENRNPAMHQRMELRDVLAHDQINFIQAEVNAIDVDSEMVHITPNERPGAAAVTLSYDYLVVALGNRLAFEDIEGFAEFGDSVSDLYLGEQLRQKLHFGGYKGGPIAIGSARFHQGDGAKGLEPYPSGSIPDALAACEGPPVEVMMAAAHYLAETKQGDPSKITVFTPAELIAEDAGETVVKQLLDLATQMGFNYLNNTQDIKRITQDGIEFADGRSVEAELKIIFPDWKAHEFMRGLPISDSEGFVVTDLLMRNPKYKNVFAAGDAAAVTMPKLGAIGHQECEIVGLQIAKDLGRLSPEQADKPLQPVVYCIGDMGGGKAFYIRSNTWFGGDEAVLKMGHVPYMLKMQYRTLFMHNKGKVPSWGLDFAEMAVEHHIPK</sequence>
<dbReference type="Proteomes" id="UP000009102">
    <property type="component" value="Chromosome"/>
</dbReference>
<evidence type="ECO:0000313" key="2">
    <source>
        <dbReference type="EMBL" id="ACX96057.1"/>
    </source>
</evidence>
<dbReference type="GO" id="GO:0016491">
    <property type="term" value="F:oxidoreductase activity"/>
    <property type="evidence" value="ECO:0007669"/>
    <property type="project" value="InterPro"/>
</dbReference>
<dbReference type="PANTHER" id="PTHR43755">
    <property type="match status" value="1"/>
</dbReference>
<dbReference type="AlphaFoldDB" id="D0L034"/>
<evidence type="ECO:0000259" key="1">
    <source>
        <dbReference type="Pfam" id="PF07992"/>
    </source>
</evidence>
<organism evidence="2 3">
    <name type="scientific">Halothiobacillus neapolitanus (strain ATCC 23641 / DSM 15147 / CIP 104769 / NCIMB 8539 / c2)</name>
    <name type="common">Thiobacillus neapolitanus</name>
    <dbReference type="NCBI Taxonomy" id="555778"/>
    <lineage>
        <taxon>Bacteria</taxon>
        <taxon>Pseudomonadati</taxon>
        <taxon>Pseudomonadota</taxon>
        <taxon>Gammaproteobacteria</taxon>
        <taxon>Chromatiales</taxon>
        <taxon>Halothiobacillaceae</taxon>
        <taxon>Halothiobacillus</taxon>
    </lineage>
</organism>
<dbReference type="HOGENOM" id="CLU_030742_1_1_6"/>
<dbReference type="PANTHER" id="PTHR43755:SF1">
    <property type="entry name" value="FAD-DEPENDENT PYRIDINE NUCLEOTIDE-DISULPHIDE OXIDOREDUCTASE"/>
    <property type="match status" value="1"/>
</dbReference>
<dbReference type="KEGG" id="hna:Hneap_1221"/>
<dbReference type="Gene3D" id="3.50.50.60">
    <property type="entry name" value="FAD/NAD(P)-binding domain"/>
    <property type="match status" value="2"/>
</dbReference>
<protein>
    <submittedName>
        <fullName evidence="2">FAD-dependent pyridine nucleotide-disulphide oxidoreductase</fullName>
    </submittedName>
</protein>
<evidence type="ECO:0000313" key="3">
    <source>
        <dbReference type="Proteomes" id="UP000009102"/>
    </source>
</evidence>
<dbReference type="eggNOG" id="COG0446">
    <property type="taxonomic scope" value="Bacteria"/>
</dbReference>
<keyword evidence="3" id="KW-1185">Reference proteome</keyword>
<accession>D0L034</accession>
<name>D0L034_HALNC</name>
<feature type="domain" description="FAD/NAD(P)-binding" evidence="1">
    <location>
        <begin position="9"/>
        <end position="325"/>
    </location>
</feature>
<gene>
    <name evidence="2" type="ordered locus">Hneap_1221</name>
</gene>
<dbReference type="InterPro" id="IPR052541">
    <property type="entry name" value="SQRD"/>
</dbReference>
<proteinExistence type="predicted"/>
<dbReference type="InterPro" id="IPR036188">
    <property type="entry name" value="FAD/NAD-bd_sf"/>
</dbReference>
<dbReference type="InterPro" id="IPR023753">
    <property type="entry name" value="FAD/NAD-binding_dom"/>
</dbReference>
<dbReference type="SUPFAM" id="SSF51905">
    <property type="entry name" value="FAD/NAD(P)-binding domain"/>
    <property type="match status" value="1"/>
</dbReference>
<reference evidence="2 3" key="1">
    <citation type="submission" date="2009-10" db="EMBL/GenBank/DDBJ databases">
        <title>Complete sequence of Halothiobacillus neapolitanus c2.</title>
        <authorList>
            <consortium name="US DOE Joint Genome Institute"/>
            <person name="Lucas S."/>
            <person name="Copeland A."/>
            <person name="Lapidus A."/>
            <person name="Glavina del Rio T."/>
            <person name="Tice H."/>
            <person name="Bruce D."/>
            <person name="Goodwin L."/>
            <person name="Pitluck S."/>
            <person name="Davenport K."/>
            <person name="Brettin T."/>
            <person name="Detter J.C."/>
            <person name="Han C."/>
            <person name="Tapia R."/>
            <person name="Larimer F."/>
            <person name="Land M."/>
            <person name="Hauser L."/>
            <person name="Kyrpides N."/>
            <person name="Mikhailova N."/>
            <person name="Kerfeld C."/>
            <person name="Cannon G."/>
            <person name="Heinhort S."/>
        </authorList>
    </citation>
    <scope>NUCLEOTIDE SEQUENCE [LARGE SCALE GENOMIC DNA]</scope>
    <source>
        <strain evidence="3">ATCC 23641 / c2</strain>
    </source>
</reference>
<dbReference type="RefSeq" id="WP_012824091.1">
    <property type="nucleotide sequence ID" value="NC_013422.1"/>
</dbReference>